<protein>
    <recommendedName>
        <fullName evidence="9">Shikimate dehydrogenase (NADP(+))</fullName>
        <shortName evidence="9">SDH</shortName>
        <ecNumber evidence="9">1.1.1.25</ecNumber>
    </recommendedName>
</protein>
<dbReference type="AlphaFoldDB" id="A0A1L8RHQ6"/>
<name>A0A1L8RHQ6_9ENTE</name>
<feature type="binding site" evidence="9">
    <location>
        <position position="93"/>
    </location>
    <ligand>
        <name>shikimate</name>
        <dbReference type="ChEBI" id="CHEBI:36208"/>
    </ligand>
</feature>
<feature type="domain" description="Shikimate dehydrogenase substrate binding N-terminal" evidence="10">
    <location>
        <begin position="13"/>
        <end position="95"/>
    </location>
</feature>
<feature type="binding site" evidence="9">
    <location>
        <position position="68"/>
    </location>
    <ligand>
        <name>shikimate</name>
        <dbReference type="ChEBI" id="CHEBI:36208"/>
    </ligand>
</feature>
<dbReference type="Gene3D" id="3.40.50.720">
    <property type="entry name" value="NAD(P)-binding Rossmann-like Domain"/>
    <property type="match status" value="1"/>
</dbReference>
<evidence type="ECO:0000259" key="11">
    <source>
        <dbReference type="Pfam" id="PF18317"/>
    </source>
</evidence>
<dbReference type="UniPathway" id="UPA00053">
    <property type="reaction ID" value="UER00087"/>
</dbReference>
<evidence type="ECO:0000256" key="2">
    <source>
        <dbReference type="ARBA" id="ARBA00022605"/>
    </source>
</evidence>
<comment type="caution">
    <text evidence="12">The sequence shown here is derived from an EMBL/GenBank/DDBJ whole genome shotgun (WGS) entry which is preliminary data.</text>
</comment>
<keyword evidence="2 9" id="KW-0028">Amino-acid biosynthesis</keyword>
<feature type="domain" description="SDH C-terminal" evidence="11">
    <location>
        <begin position="254"/>
        <end position="280"/>
    </location>
</feature>
<dbReference type="HAMAP" id="MF_00222">
    <property type="entry name" value="Shikimate_DH_AroE"/>
    <property type="match status" value="1"/>
</dbReference>
<dbReference type="NCBIfam" id="TIGR00507">
    <property type="entry name" value="aroE"/>
    <property type="match status" value="1"/>
</dbReference>
<dbReference type="SUPFAM" id="SSF51735">
    <property type="entry name" value="NAD(P)-binding Rossmann-fold domains"/>
    <property type="match status" value="1"/>
</dbReference>
<feature type="binding site" evidence="9">
    <location>
        <position position="254"/>
    </location>
    <ligand>
        <name>NADP(+)</name>
        <dbReference type="ChEBI" id="CHEBI:58349"/>
    </ligand>
</feature>
<dbReference type="CDD" id="cd01065">
    <property type="entry name" value="NAD_bind_Shikimate_DH"/>
    <property type="match status" value="1"/>
</dbReference>
<dbReference type="EMBL" id="JXKH01000002">
    <property type="protein sequence ID" value="OJG19300.1"/>
    <property type="molecule type" value="Genomic_DNA"/>
</dbReference>
<dbReference type="STRING" id="214095.RU97_GL000871"/>
<dbReference type="InterPro" id="IPR041121">
    <property type="entry name" value="SDH_C"/>
</dbReference>
<evidence type="ECO:0000256" key="7">
    <source>
        <dbReference type="ARBA" id="ARBA00052329"/>
    </source>
</evidence>
<feature type="binding site" evidence="9">
    <location>
        <position position="261"/>
    </location>
    <ligand>
        <name>shikimate</name>
        <dbReference type="ChEBI" id="CHEBI:36208"/>
    </ligand>
</feature>
<dbReference type="InterPro" id="IPR046346">
    <property type="entry name" value="Aminoacid_DH-like_N_sf"/>
</dbReference>
<dbReference type="Pfam" id="PF18317">
    <property type="entry name" value="SDH_C"/>
    <property type="match status" value="1"/>
</dbReference>
<dbReference type="InterPro" id="IPR036291">
    <property type="entry name" value="NAD(P)-bd_dom_sf"/>
</dbReference>
<evidence type="ECO:0000313" key="12">
    <source>
        <dbReference type="EMBL" id="OJG19300.1"/>
    </source>
</evidence>
<evidence type="ECO:0000256" key="9">
    <source>
        <dbReference type="HAMAP-Rule" id="MF_00222"/>
    </source>
</evidence>
<dbReference type="InterPro" id="IPR022893">
    <property type="entry name" value="Shikimate_DH_fam"/>
</dbReference>
<dbReference type="GO" id="GO:0030266">
    <property type="term" value="F:quinate 3-dehydrogenase (NAD+) activity"/>
    <property type="evidence" value="ECO:0007669"/>
    <property type="project" value="UniProtKB-EC"/>
</dbReference>
<comment type="similarity">
    <text evidence="9">Belongs to the shikimate dehydrogenase family.</text>
</comment>
<feature type="binding site" evidence="9">
    <location>
        <position position="233"/>
    </location>
    <ligand>
        <name>shikimate</name>
        <dbReference type="ChEBI" id="CHEBI:36208"/>
    </ligand>
</feature>
<evidence type="ECO:0000256" key="8">
    <source>
        <dbReference type="ARBA" id="ARBA00060613"/>
    </source>
</evidence>
<gene>
    <name evidence="9" type="primary">aroE</name>
    <name evidence="12" type="ORF">RU97_GL000871</name>
</gene>
<dbReference type="PANTHER" id="PTHR21089:SF1">
    <property type="entry name" value="BIFUNCTIONAL 3-DEHYDROQUINATE DEHYDRATASE_SHIKIMATE DEHYDROGENASE, CHLOROPLASTIC"/>
    <property type="match status" value="1"/>
</dbReference>
<evidence type="ECO:0000256" key="4">
    <source>
        <dbReference type="ARBA" id="ARBA00023002"/>
    </source>
</evidence>
<comment type="caution">
    <text evidence="9">Lacks conserved residue(s) required for the propagation of feature annotation.</text>
</comment>
<dbReference type="GO" id="GO:0009423">
    <property type="term" value="P:chorismate biosynthetic process"/>
    <property type="evidence" value="ECO:0007669"/>
    <property type="project" value="UniProtKB-UniRule"/>
</dbReference>
<feature type="binding site" evidence="9">
    <location>
        <begin position="21"/>
        <end position="23"/>
    </location>
    <ligand>
        <name>shikimate</name>
        <dbReference type="ChEBI" id="CHEBI:36208"/>
    </ligand>
</feature>
<dbReference type="FunFam" id="3.40.50.720:FF:000086">
    <property type="entry name" value="Quinate/shikimate dehydrogenase"/>
    <property type="match status" value="1"/>
</dbReference>
<dbReference type="GO" id="GO:0019632">
    <property type="term" value="P:shikimate metabolic process"/>
    <property type="evidence" value="ECO:0007669"/>
    <property type="project" value="InterPro"/>
</dbReference>
<reference evidence="12 13" key="1">
    <citation type="submission" date="2014-12" db="EMBL/GenBank/DDBJ databases">
        <title>Draft genome sequences of 29 type strains of Enterococci.</title>
        <authorList>
            <person name="Zhong Z."/>
            <person name="Sun Z."/>
            <person name="Liu W."/>
            <person name="Zhang W."/>
            <person name="Zhang H."/>
        </authorList>
    </citation>
    <scope>NUCLEOTIDE SEQUENCE [LARGE SCALE GENOMIC DNA]</scope>
    <source>
        <strain evidence="12 13">DSM 17029</strain>
    </source>
</reference>
<comment type="pathway">
    <text evidence="8">Aromatic compound metabolism; 3,4-dihydroxybenzoate biosynthesis; 3-dehydroquinate from D-quinate (NAD(+) route).</text>
</comment>
<dbReference type="SUPFAM" id="SSF53223">
    <property type="entry name" value="Aminoacid dehydrogenase-like, N-terminal domain"/>
    <property type="match status" value="1"/>
</dbReference>
<organism evidence="12 13">
    <name type="scientific">Enterococcus canis</name>
    <dbReference type="NCBI Taxonomy" id="214095"/>
    <lineage>
        <taxon>Bacteria</taxon>
        <taxon>Bacillati</taxon>
        <taxon>Bacillota</taxon>
        <taxon>Bacilli</taxon>
        <taxon>Lactobacillales</taxon>
        <taxon>Enterococcaceae</taxon>
        <taxon>Enterococcus</taxon>
    </lineage>
</organism>
<feature type="binding site" evidence="9">
    <location>
        <position position="108"/>
    </location>
    <ligand>
        <name>shikimate</name>
        <dbReference type="ChEBI" id="CHEBI:36208"/>
    </ligand>
</feature>
<feature type="active site" description="Proton acceptor" evidence="9">
    <location>
        <position position="72"/>
    </location>
</feature>
<evidence type="ECO:0000313" key="13">
    <source>
        <dbReference type="Proteomes" id="UP000181884"/>
    </source>
</evidence>
<dbReference type="GO" id="GO:0004764">
    <property type="term" value="F:shikimate 3-dehydrogenase (NADP+) activity"/>
    <property type="evidence" value="ECO:0007669"/>
    <property type="project" value="UniProtKB-UniRule"/>
</dbReference>
<comment type="catalytic activity">
    <reaction evidence="9">
        <text>shikimate + NADP(+) = 3-dehydroshikimate + NADPH + H(+)</text>
        <dbReference type="Rhea" id="RHEA:17737"/>
        <dbReference type="ChEBI" id="CHEBI:15378"/>
        <dbReference type="ChEBI" id="CHEBI:16630"/>
        <dbReference type="ChEBI" id="CHEBI:36208"/>
        <dbReference type="ChEBI" id="CHEBI:57783"/>
        <dbReference type="ChEBI" id="CHEBI:58349"/>
        <dbReference type="EC" id="1.1.1.25"/>
    </reaction>
</comment>
<dbReference type="GO" id="GO:0009073">
    <property type="term" value="P:aromatic amino acid family biosynthetic process"/>
    <property type="evidence" value="ECO:0007669"/>
    <property type="project" value="UniProtKB-KW"/>
</dbReference>
<evidence type="ECO:0000259" key="10">
    <source>
        <dbReference type="Pfam" id="PF08501"/>
    </source>
</evidence>
<comment type="pathway">
    <text evidence="1 9">Metabolic intermediate biosynthesis; chorismate biosynthesis; chorismate from D-erythrose 4-phosphate and phosphoenolpyruvate: step 4/7.</text>
</comment>
<accession>A0A1L8RHQ6</accession>
<keyword evidence="5 9" id="KW-0057">Aromatic amino acid biosynthesis</keyword>
<comment type="subunit">
    <text evidence="9">Homodimer.</text>
</comment>
<keyword evidence="13" id="KW-1185">Reference proteome</keyword>
<dbReference type="Pfam" id="PF08501">
    <property type="entry name" value="Shikimate_dh_N"/>
    <property type="match status" value="1"/>
</dbReference>
<dbReference type="Proteomes" id="UP000181884">
    <property type="component" value="Unassembled WGS sequence"/>
</dbReference>
<comment type="catalytic activity">
    <reaction evidence="7">
        <text>shikimate + NAD(+) = 3-dehydroshikimate + NADH + H(+)</text>
        <dbReference type="Rhea" id="RHEA:17741"/>
        <dbReference type="ChEBI" id="CHEBI:15378"/>
        <dbReference type="ChEBI" id="CHEBI:16630"/>
        <dbReference type="ChEBI" id="CHEBI:36208"/>
        <dbReference type="ChEBI" id="CHEBI:57540"/>
        <dbReference type="ChEBI" id="CHEBI:57945"/>
    </reaction>
</comment>
<evidence type="ECO:0000256" key="3">
    <source>
        <dbReference type="ARBA" id="ARBA00022857"/>
    </source>
</evidence>
<evidence type="ECO:0000256" key="1">
    <source>
        <dbReference type="ARBA" id="ARBA00004871"/>
    </source>
</evidence>
<feature type="binding site" evidence="9">
    <location>
        <position position="231"/>
    </location>
    <ligand>
        <name>NADP(+)</name>
        <dbReference type="ChEBI" id="CHEBI:58349"/>
    </ligand>
</feature>
<evidence type="ECO:0000256" key="6">
    <source>
        <dbReference type="ARBA" id="ARBA00051639"/>
    </source>
</evidence>
<proteinExistence type="inferred from homology"/>
<dbReference type="EC" id="1.1.1.25" evidence="9"/>
<keyword evidence="4 9" id="KW-0560">Oxidoreductase</keyword>
<dbReference type="Gene3D" id="3.40.50.10860">
    <property type="entry name" value="Leucine Dehydrogenase, chain A, domain 1"/>
    <property type="match status" value="1"/>
</dbReference>
<comment type="catalytic activity">
    <reaction evidence="6">
        <text>L-quinate + NAD(+) = 3-dehydroquinate + NADH + H(+)</text>
        <dbReference type="Rhea" id="RHEA:22364"/>
        <dbReference type="ChEBI" id="CHEBI:15378"/>
        <dbReference type="ChEBI" id="CHEBI:29751"/>
        <dbReference type="ChEBI" id="CHEBI:32364"/>
        <dbReference type="ChEBI" id="CHEBI:57540"/>
        <dbReference type="ChEBI" id="CHEBI:57945"/>
        <dbReference type="EC" id="1.1.1.24"/>
    </reaction>
</comment>
<keyword evidence="3 9" id="KW-0521">NADP</keyword>
<comment type="function">
    <text evidence="9">Involved in the biosynthesis of the chorismate, which leads to the biosynthesis of aromatic amino acids. Catalyzes the reversible NADPH linked reduction of 3-dehydroshikimate (DHSA) to yield shikimate (SA).</text>
</comment>
<dbReference type="InterPro" id="IPR011342">
    <property type="entry name" value="Shikimate_DH"/>
</dbReference>
<dbReference type="InterPro" id="IPR013708">
    <property type="entry name" value="Shikimate_DH-bd_N"/>
</dbReference>
<dbReference type="GO" id="GO:0008652">
    <property type="term" value="P:amino acid biosynthetic process"/>
    <property type="evidence" value="ECO:0007669"/>
    <property type="project" value="UniProtKB-KW"/>
</dbReference>
<sequence>MFMITGSTRLAALYATPARHSVSPLMHNTAFQALGIDAVYLAFEVGTIELPQAIQMIREFDMLGVNLSMPNKTAALALVDEVSPAGKLIGGINTIVNQQGHLVGHNTDGIGFMRSLQEADIQVPRKMTILGGGAAATAIMVQAALDGVAEIAVFNRRSTSYSRIEAKLQEIAKETGKVLTLYDSADAVALENALKDSQLLVNGTNIGMAELANECPLDPKLLYPALAVADIIYEPRETVLLKEAKKIGAKTTNGLGMLLYQGAAAFSLWTGQAMPIEKIKPLMK</sequence>
<evidence type="ECO:0000256" key="5">
    <source>
        <dbReference type="ARBA" id="ARBA00023141"/>
    </source>
</evidence>
<dbReference type="PANTHER" id="PTHR21089">
    <property type="entry name" value="SHIKIMATE DEHYDROGENASE"/>
    <property type="match status" value="1"/>
</dbReference>
<dbReference type="GO" id="GO:0050661">
    <property type="term" value="F:NADP binding"/>
    <property type="evidence" value="ECO:0007669"/>
    <property type="project" value="InterPro"/>
</dbReference>
<dbReference type="GO" id="GO:0052734">
    <property type="term" value="F:shikimate 3-dehydrogenase (NAD+) activity"/>
    <property type="evidence" value="ECO:0007669"/>
    <property type="project" value="RHEA"/>
</dbReference>